<dbReference type="AlphaFoldDB" id="A0A419WPC5"/>
<dbReference type="EMBL" id="RAPO01000001">
    <property type="protein sequence ID" value="RKD97340.1"/>
    <property type="molecule type" value="Genomic_DNA"/>
</dbReference>
<gene>
    <name evidence="1" type="ORF">ATJ93_0326</name>
</gene>
<accession>A0A419WPC5</accession>
<name>A0A419WPC5_9EURY</name>
<comment type="caution">
    <text evidence="1">The sequence shown here is derived from an EMBL/GenBank/DDBJ whole genome shotgun (WGS) entry which is preliminary data.</text>
</comment>
<proteinExistence type="predicted"/>
<reference evidence="1 2" key="1">
    <citation type="submission" date="2018-09" db="EMBL/GenBank/DDBJ databases">
        <title>Genomic Encyclopedia of Archaeal and Bacterial Type Strains, Phase II (KMG-II): from individual species to whole genera.</title>
        <authorList>
            <person name="Goeker M."/>
        </authorList>
    </citation>
    <scope>NUCLEOTIDE SEQUENCE [LARGE SCALE GENOMIC DNA]</scope>
    <source>
        <strain evidence="1 2">DSM 13151</strain>
    </source>
</reference>
<sequence length="65" mass="6601">MTTTALVTAFPGSCNRGTGGAFHARYGPEGILALESGARGLVRRSRNSIPKLSGIGVDVGTVRAA</sequence>
<evidence type="ECO:0000313" key="2">
    <source>
        <dbReference type="Proteomes" id="UP000283805"/>
    </source>
</evidence>
<evidence type="ECO:0000313" key="1">
    <source>
        <dbReference type="EMBL" id="RKD97340.1"/>
    </source>
</evidence>
<protein>
    <submittedName>
        <fullName evidence="1">Uncharacterized protein</fullName>
    </submittedName>
</protein>
<organism evidence="1 2">
    <name type="scientific">Halopiger aswanensis</name>
    <dbReference type="NCBI Taxonomy" id="148449"/>
    <lineage>
        <taxon>Archaea</taxon>
        <taxon>Methanobacteriati</taxon>
        <taxon>Methanobacteriota</taxon>
        <taxon>Stenosarchaea group</taxon>
        <taxon>Halobacteria</taxon>
        <taxon>Halobacteriales</taxon>
        <taxon>Natrialbaceae</taxon>
        <taxon>Halopiger</taxon>
    </lineage>
</organism>
<dbReference type="Proteomes" id="UP000283805">
    <property type="component" value="Unassembled WGS sequence"/>
</dbReference>
<keyword evidence="2" id="KW-1185">Reference proteome</keyword>